<dbReference type="STRING" id="561720.SAMN06275492_11345"/>
<evidence type="ECO:0000313" key="5">
    <source>
        <dbReference type="EMBL" id="SMG28837.1"/>
    </source>
</evidence>
<proteinExistence type="predicted"/>
<evidence type="ECO:0000313" key="6">
    <source>
        <dbReference type="Proteomes" id="UP000193355"/>
    </source>
</evidence>
<dbReference type="AlphaFoldDB" id="A0A1X7JN30"/>
<protein>
    <submittedName>
        <fullName evidence="5">DNA-binding transcriptional regulator, GntR family</fullName>
    </submittedName>
</protein>
<dbReference type="SUPFAM" id="SSF48008">
    <property type="entry name" value="GntR ligand-binding domain-like"/>
    <property type="match status" value="1"/>
</dbReference>
<organism evidence="5 6">
    <name type="scientific">Dethiosulfovibrio salsuginis</name>
    <dbReference type="NCBI Taxonomy" id="561720"/>
    <lineage>
        <taxon>Bacteria</taxon>
        <taxon>Thermotogati</taxon>
        <taxon>Synergistota</taxon>
        <taxon>Synergistia</taxon>
        <taxon>Synergistales</taxon>
        <taxon>Dethiosulfovibrionaceae</taxon>
        <taxon>Dethiosulfovibrio</taxon>
    </lineage>
</organism>
<dbReference type="CDD" id="cd07377">
    <property type="entry name" value="WHTH_GntR"/>
    <property type="match status" value="1"/>
</dbReference>
<dbReference type="PANTHER" id="PTHR43537">
    <property type="entry name" value="TRANSCRIPTIONAL REGULATOR, GNTR FAMILY"/>
    <property type="match status" value="1"/>
</dbReference>
<dbReference type="Gene3D" id="1.20.120.530">
    <property type="entry name" value="GntR ligand-binding domain-like"/>
    <property type="match status" value="1"/>
</dbReference>
<sequence length="226" mass="25516">MTRENPLFPAKSLDLRQIVYEKIKEAIVEGIIKPGEKLSEVELANSMAVSRTPVREAIRQLAKTGLVTLTPRKGAFVTLPTLEDASALYELRANLEMFAVSLIAMAPPMEELAKFREIFESMDNDTSPGEYLVQDRNFHNFLYRASGNRFLSGVLLDILDMINLYRPYSLAEHNYLKALSEGHIAVIDALLDKDGERAKREMKEHIDMTRTGVEAYLQNNPAKDLS</sequence>
<dbReference type="SUPFAM" id="SSF46785">
    <property type="entry name" value="Winged helix' DNA-binding domain"/>
    <property type="match status" value="1"/>
</dbReference>
<dbReference type="EMBL" id="FXBB01000013">
    <property type="protein sequence ID" value="SMG28837.1"/>
    <property type="molecule type" value="Genomic_DNA"/>
</dbReference>
<gene>
    <name evidence="5" type="ORF">SAMN06275492_11345</name>
</gene>
<reference evidence="6" key="1">
    <citation type="submission" date="2017-04" db="EMBL/GenBank/DDBJ databases">
        <authorList>
            <person name="Varghese N."/>
            <person name="Submissions S."/>
        </authorList>
    </citation>
    <scope>NUCLEOTIDE SEQUENCE [LARGE SCALE GENOMIC DNA]</scope>
    <source>
        <strain evidence="6">USBA 82</strain>
    </source>
</reference>
<dbReference type="SMART" id="SM00895">
    <property type="entry name" value="FCD"/>
    <property type="match status" value="1"/>
</dbReference>
<dbReference type="PANTHER" id="PTHR43537:SF24">
    <property type="entry name" value="GLUCONATE OPERON TRANSCRIPTIONAL REPRESSOR"/>
    <property type="match status" value="1"/>
</dbReference>
<feature type="domain" description="HTH gntR-type" evidence="4">
    <location>
        <begin position="13"/>
        <end position="80"/>
    </location>
</feature>
<dbReference type="InterPro" id="IPR011711">
    <property type="entry name" value="GntR_C"/>
</dbReference>
<dbReference type="Pfam" id="PF07729">
    <property type="entry name" value="FCD"/>
    <property type="match status" value="1"/>
</dbReference>
<keyword evidence="2 5" id="KW-0238">DNA-binding</keyword>
<keyword evidence="1" id="KW-0805">Transcription regulation</keyword>
<dbReference type="PRINTS" id="PR00035">
    <property type="entry name" value="HTHGNTR"/>
</dbReference>
<accession>A0A1X7JN30</accession>
<dbReference type="InterPro" id="IPR008920">
    <property type="entry name" value="TF_FadR/GntR_C"/>
</dbReference>
<dbReference type="InterPro" id="IPR036388">
    <property type="entry name" value="WH-like_DNA-bd_sf"/>
</dbReference>
<dbReference type="RefSeq" id="WP_085544517.1">
    <property type="nucleotide sequence ID" value="NZ_FXBB01000013.1"/>
</dbReference>
<dbReference type="InterPro" id="IPR000524">
    <property type="entry name" value="Tscrpt_reg_HTH_GntR"/>
</dbReference>
<evidence type="ECO:0000256" key="3">
    <source>
        <dbReference type="ARBA" id="ARBA00023163"/>
    </source>
</evidence>
<name>A0A1X7JN30_9BACT</name>
<keyword evidence="6" id="KW-1185">Reference proteome</keyword>
<dbReference type="Proteomes" id="UP000193355">
    <property type="component" value="Unassembled WGS sequence"/>
</dbReference>
<evidence type="ECO:0000256" key="1">
    <source>
        <dbReference type="ARBA" id="ARBA00023015"/>
    </source>
</evidence>
<dbReference type="InterPro" id="IPR036390">
    <property type="entry name" value="WH_DNA-bd_sf"/>
</dbReference>
<dbReference type="SMART" id="SM00345">
    <property type="entry name" value="HTH_GNTR"/>
    <property type="match status" value="1"/>
</dbReference>
<dbReference type="OrthoDB" id="9781630at2"/>
<dbReference type="PROSITE" id="PS50949">
    <property type="entry name" value="HTH_GNTR"/>
    <property type="match status" value="1"/>
</dbReference>
<dbReference type="GO" id="GO:0003677">
    <property type="term" value="F:DNA binding"/>
    <property type="evidence" value="ECO:0007669"/>
    <property type="project" value="UniProtKB-KW"/>
</dbReference>
<keyword evidence="3" id="KW-0804">Transcription</keyword>
<dbReference type="GO" id="GO:0003700">
    <property type="term" value="F:DNA-binding transcription factor activity"/>
    <property type="evidence" value="ECO:0007669"/>
    <property type="project" value="InterPro"/>
</dbReference>
<dbReference type="Gene3D" id="1.10.10.10">
    <property type="entry name" value="Winged helix-like DNA-binding domain superfamily/Winged helix DNA-binding domain"/>
    <property type="match status" value="1"/>
</dbReference>
<dbReference type="Pfam" id="PF00392">
    <property type="entry name" value="GntR"/>
    <property type="match status" value="1"/>
</dbReference>
<evidence type="ECO:0000256" key="2">
    <source>
        <dbReference type="ARBA" id="ARBA00023125"/>
    </source>
</evidence>
<evidence type="ECO:0000259" key="4">
    <source>
        <dbReference type="PROSITE" id="PS50949"/>
    </source>
</evidence>